<dbReference type="GO" id="GO:0003743">
    <property type="term" value="F:translation initiation factor activity"/>
    <property type="evidence" value="ECO:0007669"/>
    <property type="project" value="UniProtKB-KW"/>
</dbReference>
<organism evidence="1 2">
    <name type="scientific">Platysternon megacephalum</name>
    <name type="common">big-headed turtle</name>
    <dbReference type="NCBI Taxonomy" id="55544"/>
    <lineage>
        <taxon>Eukaryota</taxon>
        <taxon>Metazoa</taxon>
        <taxon>Chordata</taxon>
        <taxon>Craniata</taxon>
        <taxon>Vertebrata</taxon>
        <taxon>Euteleostomi</taxon>
        <taxon>Archelosauria</taxon>
        <taxon>Testudinata</taxon>
        <taxon>Testudines</taxon>
        <taxon>Cryptodira</taxon>
        <taxon>Durocryptodira</taxon>
        <taxon>Testudinoidea</taxon>
        <taxon>Platysternidae</taxon>
        <taxon>Platysternon</taxon>
    </lineage>
</organism>
<keyword evidence="1" id="KW-0396">Initiation factor</keyword>
<dbReference type="Proteomes" id="UP000297703">
    <property type="component" value="Unassembled WGS sequence"/>
</dbReference>
<dbReference type="AlphaFoldDB" id="A0A4D9EZZ3"/>
<sequence length="99" mass="11103">MDSGLLWSGESNVSVCCLRSHKLPICVSFNAYWSKFCYHFTPCTSPLKMMVLLASKLRGKFGPQTLIPKINEEKNHTRVQDQSRLLSVAAVSTVQNQLS</sequence>
<comment type="caution">
    <text evidence="1">The sequence shown here is derived from an EMBL/GenBank/DDBJ whole genome shotgun (WGS) entry which is preliminary data.</text>
</comment>
<protein>
    <submittedName>
        <fullName evidence="1">Eukaryotic translation initiation factor 4E</fullName>
    </submittedName>
</protein>
<dbReference type="EMBL" id="QXTE01000001">
    <property type="protein sequence ID" value="TFK16187.1"/>
    <property type="molecule type" value="Genomic_DNA"/>
</dbReference>
<keyword evidence="1" id="KW-0648">Protein biosynthesis</keyword>
<accession>A0A4D9EZZ3</accession>
<reference evidence="1 2" key="2">
    <citation type="submission" date="2019-04" db="EMBL/GenBank/DDBJ databases">
        <title>The genome sequence of big-headed turtle.</title>
        <authorList>
            <person name="Gong S."/>
        </authorList>
    </citation>
    <scope>NUCLEOTIDE SEQUENCE [LARGE SCALE GENOMIC DNA]</scope>
    <source>
        <strain evidence="1">DO16091913</strain>
        <tissue evidence="1">Muscle</tissue>
    </source>
</reference>
<keyword evidence="2" id="KW-1185">Reference proteome</keyword>
<proteinExistence type="predicted"/>
<reference evidence="1 2" key="1">
    <citation type="submission" date="2019-04" db="EMBL/GenBank/DDBJ databases">
        <title>Draft genome of the big-headed turtle Platysternon megacephalum.</title>
        <authorList>
            <person name="Gong S."/>
        </authorList>
    </citation>
    <scope>NUCLEOTIDE SEQUENCE [LARGE SCALE GENOMIC DNA]</scope>
    <source>
        <strain evidence="1">DO16091913</strain>
        <tissue evidence="1">Muscle</tissue>
    </source>
</reference>
<name>A0A4D9EZZ3_9SAUR</name>
<evidence type="ECO:0000313" key="1">
    <source>
        <dbReference type="EMBL" id="TFK16187.1"/>
    </source>
</evidence>
<evidence type="ECO:0000313" key="2">
    <source>
        <dbReference type="Proteomes" id="UP000297703"/>
    </source>
</evidence>
<gene>
    <name evidence="1" type="ORF">DR999_PMT00094</name>
</gene>